<gene>
    <name evidence="1" type="ORF">WT27_13655</name>
</gene>
<name>A0A105V4A7_9BURK</name>
<organism evidence="1 2">
    <name type="scientific">Burkholderia territorii</name>
    <dbReference type="NCBI Taxonomy" id="1503055"/>
    <lineage>
        <taxon>Bacteria</taxon>
        <taxon>Pseudomonadati</taxon>
        <taxon>Pseudomonadota</taxon>
        <taxon>Betaproteobacteria</taxon>
        <taxon>Burkholderiales</taxon>
        <taxon>Burkholderiaceae</taxon>
        <taxon>Burkholderia</taxon>
        <taxon>Burkholderia cepacia complex</taxon>
    </lineage>
</organism>
<dbReference type="Proteomes" id="UP000062317">
    <property type="component" value="Unassembled WGS sequence"/>
</dbReference>
<dbReference type="AlphaFoldDB" id="A0A105V4A7"/>
<keyword evidence="2" id="KW-1185">Reference proteome</keyword>
<accession>A0A105V4A7</accession>
<reference evidence="1 2" key="1">
    <citation type="submission" date="2015-11" db="EMBL/GenBank/DDBJ databases">
        <title>Expanding the genomic diversity of Burkholderia species for the development of highly accurate diagnostics.</title>
        <authorList>
            <person name="Sahl J."/>
            <person name="Keim P."/>
            <person name="Wagner D."/>
        </authorList>
    </citation>
    <scope>NUCLEOTIDE SEQUENCE [LARGE SCALE GENOMIC DNA]</scope>
    <source>
        <strain evidence="1 2">MSMB1301WGS</strain>
    </source>
</reference>
<protein>
    <submittedName>
        <fullName evidence="1">Uncharacterized protein</fullName>
    </submittedName>
</protein>
<evidence type="ECO:0000313" key="2">
    <source>
        <dbReference type="Proteomes" id="UP000062317"/>
    </source>
</evidence>
<evidence type="ECO:0000313" key="1">
    <source>
        <dbReference type="EMBL" id="KVV40962.1"/>
    </source>
</evidence>
<proteinExistence type="predicted"/>
<comment type="caution">
    <text evidence="1">The sequence shown here is derived from an EMBL/GenBank/DDBJ whole genome shotgun (WGS) entry which is preliminary data.</text>
</comment>
<dbReference type="EMBL" id="LPEQ01000113">
    <property type="protein sequence ID" value="KVV40962.1"/>
    <property type="molecule type" value="Genomic_DNA"/>
</dbReference>
<sequence length="217" mass="24131">MHDTFDVAVEKRYNSDGRSGGAFVITDSDDRGIGSNSSIGISIGLANEGGSLRFNANVTATCLHDTTLATCGRAGGLFGPYAYPQVRSVEDALDWIKTNSTLRLRERNLHEPHAKSPVTVIWSDWFNNPFQAIKAVTESHGKPEDYMRALDVLRTSAEWDNFDLKTYLDDVLQEIAGETNIVCQYDQDTVTARRFRAAYDVATEDIERAERRCSPGM</sequence>